<dbReference type="PROSITE" id="PS51257">
    <property type="entry name" value="PROKAR_LIPOPROTEIN"/>
    <property type="match status" value="1"/>
</dbReference>
<proteinExistence type="predicted"/>
<organism evidence="1">
    <name type="scientific">Alexandrium monilatum</name>
    <dbReference type="NCBI Taxonomy" id="311494"/>
    <lineage>
        <taxon>Eukaryota</taxon>
        <taxon>Sar</taxon>
        <taxon>Alveolata</taxon>
        <taxon>Dinophyceae</taxon>
        <taxon>Gonyaulacales</taxon>
        <taxon>Pyrocystaceae</taxon>
        <taxon>Alexandrium</taxon>
    </lineage>
</organism>
<dbReference type="AlphaFoldDB" id="A0A7S4QI51"/>
<dbReference type="EMBL" id="HBNR01030516">
    <property type="protein sequence ID" value="CAE4584377.1"/>
    <property type="molecule type" value="Transcribed_RNA"/>
</dbReference>
<reference evidence="1" key="1">
    <citation type="submission" date="2021-01" db="EMBL/GenBank/DDBJ databases">
        <authorList>
            <person name="Corre E."/>
            <person name="Pelletier E."/>
            <person name="Niang G."/>
            <person name="Scheremetjew M."/>
            <person name="Finn R."/>
            <person name="Kale V."/>
            <person name="Holt S."/>
            <person name="Cochrane G."/>
            <person name="Meng A."/>
            <person name="Brown T."/>
            <person name="Cohen L."/>
        </authorList>
    </citation>
    <scope>NUCLEOTIDE SEQUENCE</scope>
    <source>
        <strain evidence="1">CCMP3105</strain>
    </source>
</reference>
<gene>
    <name evidence="1" type="ORF">AMON00008_LOCUS20832</name>
</gene>
<sequence>MRRDSLDAVSSVLLAAASGSALAAVGACSAALLWARAAPRCRCLGGRRAALCAENPARPFRSGRRIGARASAASDEAEEAQELQRDDDSLQWLPLEGLSEEGEAAPSEELSPPASRARTLPVFLANDVFMPAAQVSLKLASPAECRLYEDLLLAGGRLLLSTLRRDGPEAQAAAFGTLLYLEDLREVSGATDGAAKYVAEHRAVGRARLLQLERRAAGSDAEHLVGKVELLEDKLQAAEPPSEALAPQLGELAALQKRAGGARQGEASAAELAAALAAPPPAPPLLPVQGLWRAASGVRVRVDGAAAVGLGRLEAEGDEVVLRFGSGGTREFRARAEGSEEAGSPAVALRWDDGDVWTRIASPPPYCFDPFGAAGALWRAARRWRELGAWRAEAKRGEARFRSAEAIAQSLEGSPSADPVARRRAEAEAAEAWQRAALGADAAAASMRWEEVLQPCQRLLEAETHAARLEAFRAILAVEAAKLQLRLALEESSSSPGAAAANEAAG</sequence>
<accession>A0A7S4QI51</accession>
<name>A0A7S4QI51_9DINO</name>
<evidence type="ECO:0000313" key="1">
    <source>
        <dbReference type="EMBL" id="CAE4584377.1"/>
    </source>
</evidence>
<protein>
    <submittedName>
        <fullName evidence="1">Uncharacterized protein</fullName>
    </submittedName>
</protein>